<dbReference type="GO" id="GO:0000160">
    <property type="term" value="P:phosphorelay signal transduction system"/>
    <property type="evidence" value="ECO:0007669"/>
    <property type="project" value="InterPro"/>
</dbReference>
<dbReference type="SMART" id="SM01043">
    <property type="entry name" value="BTAD"/>
    <property type="match status" value="1"/>
</dbReference>
<dbReference type="Pfam" id="PF03704">
    <property type="entry name" value="BTAD"/>
    <property type="match status" value="1"/>
</dbReference>
<keyword evidence="2" id="KW-0805">Transcription regulation</keyword>
<dbReference type="InterPro" id="IPR016032">
    <property type="entry name" value="Sig_transdc_resp-reg_C-effctor"/>
</dbReference>
<dbReference type="EMBL" id="SZQA01000081">
    <property type="protein sequence ID" value="TKK77217.1"/>
    <property type="molecule type" value="Genomic_DNA"/>
</dbReference>
<proteinExistence type="inferred from homology"/>
<dbReference type="CDD" id="cd15831">
    <property type="entry name" value="BTAD"/>
    <property type="match status" value="1"/>
</dbReference>
<name>A0A4U3LRY7_9ACTN</name>
<comment type="caution">
    <text evidence="7">The sequence shown here is derived from an EMBL/GenBank/DDBJ whole genome shotgun (WGS) entry which is preliminary data.</text>
</comment>
<dbReference type="SMART" id="SM00862">
    <property type="entry name" value="Trans_reg_C"/>
    <property type="match status" value="1"/>
</dbReference>
<dbReference type="SUPFAM" id="SSF48452">
    <property type="entry name" value="TPR-like"/>
    <property type="match status" value="1"/>
</dbReference>
<evidence type="ECO:0000256" key="4">
    <source>
        <dbReference type="ARBA" id="ARBA00023163"/>
    </source>
</evidence>
<reference evidence="7 8" key="1">
    <citation type="submission" date="2019-04" db="EMBL/GenBank/DDBJ databases">
        <title>Herbidospora sp. NEAU-GS14.nov., a novel actinomycete isolated from soil.</title>
        <authorList>
            <person name="Han L."/>
        </authorList>
    </citation>
    <scope>NUCLEOTIDE SEQUENCE [LARGE SCALE GENOMIC DNA]</scope>
    <source>
        <strain evidence="7 8">NEAU-GS14</strain>
    </source>
</reference>
<dbReference type="InterPro" id="IPR005158">
    <property type="entry name" value="BTAD"/>
</dbReference>
<dbReference type="AlphaFoldDB" id="A0A4U3LRY7"/>
<dbReference type="Proteomes" id="UP000308705">
    <property type="component" value="Unassembled WGS sequence"/>
</dbReference>
<dbReference type="PANTHER" id="PTHR35807">
    <property type="entry name" value="TRANSCRIPTIONAL REGULATOR REDD-RELATED"/>
    <property type="match status" value="1"/>
</dbReference>
<comment type="similarity">
    <text evidence="1">Belongs to the AfsR/DnrI/RedD regulatory family.</text>
</comment>
<keyword evidence="3 5" id="KW-0238">DNA-binding</keyword>
<keyword evidence="4" id="KW-0804">Transcription</keyword>
<accession>A0A4U3LRY7</accession>
<feature type="DNA-binding region" description="OmpR/PhoB-type" evidence="5">
    <location>
        <begin position="1"/>
        <end position="92"/>
    </location>
</feature>
<dbReference type="PANTHER" id="PTHR35807:SF1">
    <property type="entry name" value="TRANSCRIPTIONAL REGULATOR REDD"/>
    <property type="match status" value="1"/>
</dbReference>
<dbReference type="GO" id="GO:0006355">
    <property type="term" value="P:regulation of DNA-templated transcription"/>
    <property type="evidence" value="ECO:0007669"/>
    <property type="project" value="InterPro"/>
</dbReference>
<gene>
    <name evidence="7" type="ORF">FDA94_38240</name>
</gene>
<dbReference type="RefSeq" id="WP_137251902.1">
    <property type="nucleotide sequence ID" value="NZ_SZQA01000081.1"/>
</dbReference>
<protein>
    <submittedName>
        <fullName evidence="7">AfsR/SARP family transcriptional regulator</fullName>
    </submittedName>
</protein>
<dbReference type="SUPFAM" id="SSF46894">
    <property type="entry name" value="C-terminal effector domain of the bipartite response regulators"/>
    <property type="match status" value="1"/>
</dbReference>
<dbReference type="InterPro" id="IPR036388">
    <property type="entry name" value="WH-like_DNA-bd_sf"/>
</dbReference>
<dbReference type="InterPro" id="IPR011990">
    <property type="entry name" value="TPR-like_helical_dom_sf"/>
</dbReference>
<dbReference type="InterPro" id="IPR001867">
    <property type="entry name" value="OmpR/PhoB-type_DNA-bd"/>
</dbReference>
<sequence>MRFLLLGHFEIHRPDGGRFAVTRIKHRQLLALLLLDSPHTVSTERCIAALWGDDAPPSARRNLQTYIAGLRKGLARSGVEIRTEPGGYRVTDVEDRLDLADFEAARSAAATALAGRDDAAAAGLLRDGLALWRGGALQDLADSSEALRNAATQLNERRTAAIGDFAGACIRLGAYEEAIDQLRIAVARAPLREDLRARLMLALHKSGRRADALLAYHDCRAALVEHIGVGPSTTLTALHDRILMEDASL</sequence>
<dbReference type="Pfam" id="PF00486">
    <property type="entry name" value="Trans_reg_C"/>
    <property type="match status" value="1"/>
</dbReference>
<dbReference type="Gene3D" id="1.25.40.10">
    <property type="entry name" value="Tetratricopeptide repeat domain"/>
    <property type="match status" value="1"/>
</dbReference>
<feature type="domain" description="OmpR/PhoB-type" evidence="6">
    <location>
        <begin position="1"/>
        <end position="92"/>
    </location>
</feature>
<dbReference type="PROSITE" id="PS51755">
    <property type="entry name" value="OMPR_PHOB"/>
    <property type="match status" value="1"/>
</dbReference>
<evidence type="ECO:0000256" key="3">
    <source>
        <dbReference type="ARBA" id="ARBA00023125"/>
    </source>
</evidence>
<dbReference type="InterPro" id="IPR051677">
    <property type="entry name" value="AfsR-DnrI-RedD_regulator"/>
</dbReference>
<dbReference type="Gene3D" id="1.10.10.10">
    <property type="entry name" value="Winged helix-like DNA-binding domain superfamily/Winged helix DNA-binding domain"/>
    <property type="match status" value="1"/>
</dbReference>
<evidence type="ECO:0000259" key="6">
    <source>
        <dbReference type="PROSITE" id="PS51755"/>
    </source>
</evidence>
<evidence type="ECO:0000313" key="8">
    <source>
        <dbReference type="Proteomes" id="UP000308705"/>
    </source>
</evidence>
<evidence type="ECO:0000256" key="2">
    <source>
        <dbReference type="ARBA" id="ARBA00023015"/>
    </source>
</evidence>
<dbReference type="GO" id="GO:0003677">
    <property type="term" value="F:DNA binding"/>
    <property type="evidence" value="ECO:0007669"/>
    <property type="project" value="UniProtKB-UniRule"/>
</dbReference>
<organism evidence="7 8">
    <name type="scientific">Herbidospora galbida</name>
    <dbReference type="NCBI Taxonomy" id="2575442"/>
    <lineage>
        <taxon>Bacteria</taxon>
        <taxon>Bacillati</taxon>
        <taxon>Actinomycetota</taxon>
        <taxon>Actinomycetes</taxon>
        <taxon>Streptosporangiales</taxon>
        <taxon>Streptosporangiaceae</taxon>
        <taxon>Herbidospora</taxon>
    </lineage>
</organism>
<evidence type="ECO:0000313" key="7">
    <source>
        <dbReference type="EMBL" id="TKK77217.1"/>
    </source>
</evidence>
<evidence type="ECO:0000256" key="1">
    <source>
        <dbReference type="ARBA" id="ARBA00005820"/>
    </source>
</evidence>
<keyword evidence="8" id="KW-1185">Reference proteome</keyword>
<evidence type="ECO:0000256" key="5">
    <source>
        <dbReference type="PROSITE-ProRule" id="PRU01091"/>
    </source>
</evidence>
<dbReference type="OrthoDB" id="4054020at2"/>